<dbReference type="InterPro" id="IPR008969">
    <property type="entry name" value="CarboxyPept-like_regulatory"/>
</dbReference>
<dbReference type="Proteomes" id="UP000298616">
    <property type="component" value="Chromosome"/>
</dbReference>
<protein>
    <recommendedName>
        <fullName evidence="1">TonB-dependent receptor plug domain-containing protein</fullName>
    </recommendedName>
</protein>
<dbReference type="OrthoDB" id="1111684at2"/>
<proteinExistence type="predicted"/>
<dbReference type="Pfam" id="PF07715">
    <property type="entry name" value="Plug"/>
    <property type="match status" value="1"/>
</dbReference>
<reference evidence="2 3" key="1">
    <citation type="submission" date="2018-04" db="EMBL/GenBank/DDBJ databases">
        <title>Complete genome uncultured novel isolate.</title>
        <authorList>
            <person name="Merlino G."/>
        </authorList>
    </citation>
    <scope>NUCLEOTIDE SEQUENCE [LARGE SCALE GENOMIC DNA]</scope>
    <source>
        <strain evidence="3">R1DC9</strain>
    </source>
</reference>
<evidence type="ECO:0000313" key="3">
    <source>
        <dbReference type="Proteomes" id="UP000298616"/>
    </source>
</evidence>
<keyword evidence="3" id="KW-1185">Reference proteome</keyword>
<dbReference type="InterPro" id="IPR037066">
    <property type="entry name" value="Plug_dom_sf"/>
</dbReference>
<accession>A0A4D7K785</accession>
<dbReference type="KEGG" id="fpf:DCC35_11015"/>
<evidence type="ECO:0000259" key="1">
    <source>
        <dbReference type="Pfam" id="PF07715"/>
    </source>
</evidence>
<dbReference type="AlphaFoldDB" id="A0A4D7K785"/>
<dbReference type="RefSeq" id="WP_137090823.1">
    <property type="nucleotide sequence ID" value="NZ_CP028923.1"/>
</dbReference>
<dbReference type="InterPro" id="IPR012910">
    <property type="entry name" value="Plug_dom"/>
</dbReference>
<gene>
    <name evidence="2" type="ORF">DCC35_11015</name>
</gene>
<dbReference type="SUPFAM" id="SSF56935">
    <property type="entry name" value="Porins"/>
    <property type="match status" value="1"/>
</dbReference>
<dbReference type="EMBL" id="CP028923">
    <property type="protein sequence ID" value="QCK15238.1"/>
    <property type="molecule type" value="Genomic_DNA"/>
</dbReference>
<organism evidence="2 3">
    <name type="scientific">Mangrovivirga cuniculi</name>
    <dbReference type="NCBI Taxonomy" id="2715131"/>
    <lineage>
        <taxon>Bacteria</taxon>
        <taxon>Pseudomonadati</taxon>
        <taxon>Bacteroidota</taxon>
        <taxon>Cytophagia</taxon>
        <taxon>Cytophagales</taxon>
        <taxon>Mangrovivirgaceae</taxon>
        <taxon>Mangrovivirga</taxon>
    </lineage>
</organism>
<evidence type="ECO:0000313" key="2">
    <source>
        <dbReference type="EMBL" id="QCK15238.1"/>
    </source>
</evidence>
<sequence length="841" mass="95833">MINKLGYIFLLCLFAFDSDAQESDQKILLEEILPTVEKKFEVSFTFADENVKNIRLIPPSDSLNLNETLKYFEINTGLSFQRLNDRFIAIKKSRGFSEKLSICGYVKDSFSKKGIENVLVRSGEKFTVTNDEGFFELEKVNRDSLVLFSFMGYETVRKTPVSFKSSECLDIFIYPSIVTLPEIIISNYLTVGINKKANGSLVVDTERLGNLPGLIEPDVLHIAQALPGVQSIDESVSDINVRGGTNDQNLVRWNDIRMYQTGHFFGLISAFNPYLTDKITIFKNGTSANYGSGISSTILIESEDEIADEVSGSAGINMISADMYLKIPLTSNSSMQVSSRRSITDLLATPTYNEYFNRVFLNTEITDPANQVNTVLASNEKFYFYDISARYLHNFSNKDKLRISFLTVYNDLEYLENAVVNNDIESRTSTLQQHDVAAGISYIHFWSDKVKTSTNLYLSSYNLSSLNFDILKEQRLDQGNEVLDLGLSLKTQWFVSESIDFHAGYQFNEIGITNYDEINNPSFSRTIKEVGLIHSGYIEGSYVSPDEKTYIITGLRVNYYNKVEQLTFEPRLSINQKIHKHFSLEILGEIKSQTTAQVIDFENDFLGVEKRRWILSNGEDVPLVTSKQGSVGLIYDNKGFLINLEAYHKLAAGITSSSQGFQNQFQFIRSEGEYTSTGFDLLINKSVGEKFNSWISYSLAENIYRFDEFVPSEFPSNLDIRHIFKLGTSYTSDRFEASIGLNWRTGKPFTPALLALDELRIIYREPNSLNLNNYFRLDASFKYHFNLNDRIKGQLATSFWNITNNKNILNTYYRVNSEDELQLVEELALGFTPNVMIRFNF</sequence>
<name>A0A4D7K785_9BACT</name>
<feature type="domain" description="TonB-dependent receptor plug" evidence="1">
    <location>
        <begin position="220"/>
        <end position="293"/>
    </location>
</feature>
<dbReference type="Gene3D" id="2.170.130.10">
    <property type="entry name" value="TonB-dependent receptor, plug domain"/>
    <property type="match status" value="1"/>
</dbReference>
<dbReference type="SUPFAM" id="SSF49464">
    <property type="entry name" value="Carboxypeptidase regulatory domain-like"/>
    <property type="match status" value="1"/>
</dbReference>